<keyword evidence="4" id="KW-0297">G-protein coupled receptor</keyword>
<dbReference type="PROSITE" id="PS50262">
    <property type="entry name" value="G_PROTEIN_RECEP_F1_2"/>
    <property type="match status" value="1"/>
</dbReference>
<evidence type="ECO:0000256" key="7">
    <source>
        <dbReference type="ARBA" id="ARBA00023224"/>
    </source>
</evidence>
<dbReference type="GO" id="GO:0004930">
    <property type="term" value="F:G protein-coupled receptor activity"/>
    <property type="evidence" value="ECO:0007669"/>
    <property type="project" value="UniProtKB-KW"/>
</dbReference>
<keyword evidence="6" id="KW-0675">Receptor</keyword>
<dbReference type="PRINTS" id="PR00237">
    <property type="entry name" value="GPCRRHODOPSN"/>
</dbReference>
<evidence type="ECO:0000259" key="9">
    <source>
        <dbReference type="PROSITE" id="PS50262"/>
    </source>
</evidence>
<comment type="caution">
    <text evidence="11">The sequence shown here is derived from an EMBL/GenBank/DDBJ whole genome shotgun (WGS) entry which is preliminary data.</text>
</comment>
<dbReference type="PANTHER" id="PTHR24243">
    <property type="entry name" value="G-PROTEIN COUPLED RECEPTOR"/>
    <property type="match status" value="1"/>
</dbReference>
<dbReference type="InterPro" id="IPR000276">
    <property type="entry name" value="GPCR_Rhodpsn"/>
</dbReference>
<feature type="transmembrane region" description="Helical" evidence="8">
    <location>
        <begin position="175"/>
        <end position="202"/>
    </location>
</feature>
<keyword evidence="2 8" id="KW-0812">Transmembrane</keyword>
<evidence type="ECO:0000256" key="3">
    <source>
        <dbReference type="ARBA" id="ARBA00022989"/>
    </source>
</evidence>
<feature type="transmembrane region" description="Helical" evidence="8">
    <location>
        <begin position="51"/>
        <end position="73"/>
    </location>
</feature>
<feature type="transmembrane region" description="Helical" evidence="8">
    <location>
        <begin position="93"/>
        <end position="116"/>
    </location>
</feature>
<dbReference type="PANTHER" id="PTHR24243:SF230">
    <property type="entry name" value="G-PROTEIN COUPLED RECEPTORS FAMILY 1 PROFILE DOMAIN-CONTAINING PROTEIN"/>
    <property type="match status" value="1"/>
</dbReference>
<evidence type="ECO:0000256" key="1">
    <source>
        <dbReference type="ARBA" id="ARBA00004141"/>
    </source>
</evidence>
<keyword evidence="12" id="KW-1185">Reference proteome</keyword>
<sequence>MSDDIIARLPSITIEVNRIILSIQLIVGTFGNLMNILIFTRRTLRNNPCSLYFLASSIGNIFFLYSSLLSRLLSSGWQIDFSNTSVILCKLRIYFVYIFLSLDQWSIVLASFDRYLISSRNIRLRQLSNVSTARKIILITISLIFLIHFHTLIWYTSYYKGTVLTCASVGQIYPIIFSIFFLIFTCLLPPIFMGIFGLLTILNIRKVRIQVVPQNNNVRNERLRTQDRELMKMLLIQVIVSIICTAPFAFDTLFNAIVANFSRSSSFMVINTFADTLARVFIYFNPVVGFFIYTLAGPIFRIETKRIFLRVIKFILTSLALERYMPRIPQQRDQTATNQYRMSMAVGRNPNTLFIKKRQTEGISQA</sequence>
<feature type="transmembrane region" description="Helical" evidence="8">
    <location>
        <begin position="281"/>
        <end position="300"/>
    </location>
</feature>
<dbReference type="InterPro" id="IPR017452">
    <property type="entry name" value="GPCR_Rhodpsn_7TM"/>
</dbReference>
<proteinExistence type="predicted"/>
<dbReference type="EMBL" id="CAJNOM010000006">
    <property type="protein sequence ID" value="CAF0760758.1"/>
    <property type="molecule type" value="Genomic_DNA"/>
</dbReference>
<keyword evidence="5 8" id="KW-0472">Membrane</keyword>
<evidence type="ECO:0000256" key="8">
    <source>
        <dbReference type="SAM" id="Phobius"/>
    </source>
</evidence>
<name>A0A813SHQ0_9BILA</name>
<evidence type="ECO:0000256" key="2">
    <source>
        <dbReference type="ARBA" id="ARBA00022692"/>
    </source>
</evidence>
<feature type="domain" description="G-protein coupled receptors family 1 profile" evidence="9">
    <location>
        <begin position="31"/>
        <end position="293"/>
    </location>
</feature>
<dbReference type="SUPFAM" id="SSF81321">
    <property type="entry name" value="Family A G protein-coupled receptor-like"/>
    <property type="match status" value="1"/>
</dbReference>
<evidence type="ECO:0000313" key="13">
    <source>
        <dbReference type="Proteomes" id="UP000663877"/>
    </source>
</evidence>
<keyword evidence="7" id="KW-0807">Transducer</keyword>
<dbReference type="Gene3D" id="1.20.1070.10">
    <property type="entry name" value="Rhodopsin 7-helix transmembrane proteins"/>
    <property type="match status" value="1"/>
</dbReference>
<dbReference type="Proteomes" id="UP000663832">
    <property type="component" value="Unassembled WGS sequence"/>
</dbReference>
<organism evidence="11 13">
    <name type="scientific">Adineta steineri</name>
    <dbReference type="NCBI Taxonomy" id="433720"/>
    <lineage>
        <taxon>Eukaryota</taxon>
        <taxon>Metazoa</taxon>
        <taxon>Spiralia</taxon>
        <taxon>Gnathifera</taxon>
        <taxon>Rotifera</taxon>
        <taxon>Eurotatoria</taxon>
        <taxon>Bdelloidea</taxon>
        <taxon>Adinetida</taxon>
        <taxon>Adinetidae</taxon>
        <taxon>Adineta</taxon>
    </lineage>
</organism>
<feature type="transmembrane region" description="Helical" evidence="8">
    <location>
        <begin position="19"/>
        <end position="39"/>
    </location>
</feature>
<evidence type="ECO:0000256" key="4">
    <source>
        <dbReference type="ARBA" id="ARBA00023040"/>
    </source>
</evidence>
<dbReference type="Pfam" id="PF00001">
    <property type="entry name" value="7tm_1"/>
    <property type="match status" value="1"/>
</dbReference>
<evidence type="ECO:0000313" key="12">
    <source>
        <dbReference type="Proteomes" id="UP000663832"/>
    </source>
</evidence>
<evidence type="ECO:0000313" key="10">
    <source>
        <dbReference type="EMBL" id="CAF0760758.1"/>
    </source>
</evidence>
<evidence type="ECO:0000256" key="6">
    <source>
        <dbReference type="ARBA" id="ARBA00023170"/>
    </source>
</evidence>
<dbReference type="AlphaFoldDB" id="A0A813SHQ0"/>
<feature type="transmembrane region" description="Helical" evidence="8">
    <location>
        <begin position="136"/>
        <end position="155"/>
    </location>
</feature>
<reference evidence="11" key="1">
    <citation type="submission" date="2021-02" db="EMBL/GenBank/DDBJ databases">
        <authorList>
            <person name="Nowell W R."/>
        </authorList>
    </citation>
    <scope>NUCLEOTIDE SEQUENCE</scope>
</reference>
<comment type="subcellular location">
    <subcellularLocation>
        <location evidence="1">Membrane</location>
        <topology evidence="1">Multi-pass membrane protein</topology>
    </subcellularLocation>
</comment>
<protein>
    <recommendedName>
        <fullName evidence="9">G-protein coupled receptors family 1 profile domain-containing protein</fullName>
    </recommendedName>
</protein>
<dbReference type="EMBL" id="CAJNOI010000012">
    <property type="protein sequence ID" value="CAF0796212.1"/>
    <property type="molecule type" value="Genomic_DNA"/>
</dbReference>
<evidence type="ECO:0000313" key="11">
    <source>
        <dbReference type="EMBL" id="CAF0796212.1"/>
    </source>
</evidence>
<feature type="transmembrane region" description="Helical" evidence="8">
    <location>
        <begin position="234"/>
        <end position="261"/>
    </location>
</feature>
<dbReference type="OrthoDB" id="10293309at2759"/>
<gene>
    <name evidence="11" type="ORF">BJG266_LOCUS4949</name>
    <name evidence="10" type="ORF">QVE165_LOCUS2043</name>
</gene>
<dbReference type="Proteomes" id="UP000663877">
    <property type="component" value="Unassembled WGS sequence"/>
</dbReference>
<evidence type="ECO:0000256" key="5">
    <source>
        <dbReference type="ARBA" id="ARBA00023136"/>
    </source>
</evidence>
<keyword evidence="3 8" id="KW-1133">Transmembrane helix</keyword>
<dbReference type="GO" id="GO:0005886">
    <property type="term" value="C:plasma membrane"/>
    <property type="evidence" value="ECO:0007669"/>
    <property type="project" value="TreeGrafter"/>
</dbReference>
<accession>A0A813SHQ0</accession>